<feature type="transmembrane region" description="Helical" evidence="1">
    <location>
        <begin position="80"/>
        <end position="107"/>
    </location>
</feature>
<evidence type="ECO:0000313" key="2">
    <source>
        <dbReference type="EMBL" id="CAD7606325.1"/>
    </source>
</evidence>
<accession>A0A7R9K6I7</accession>
<reference evidence="2" key="1">
    <citation type="submission" date="2020-11" db="EMBL/GenBank/DDBJ databases">
        <authorList>
            <person name="Tran Van P."/>
        </authorList>
    </citation>
    <scope>NUCLEOTIDE SEQUENCE</scope>
</reference>
<organism evidence="2">
    <name type="scientific">Timema genevievae</name>
    <name type="common">Walking stick</name>
    <dbReference type="NCBI Taxonomy" id="629358"/>
    <lineage>
        <taxon>Eukaryota</taxon>
        <taxon>Metazoa</taxon>
        <taxon>Ecdysozoa</taxon>
        <taxon>Arthropoda</taxon>
        <taxon>Hexapoda</taxon>
        <taxon>Insecta</taxon>
        <taxon>Pterygota</taxon>
        <taxon>Neoptera</taxon>
        <taxon>Polyneoptera</taxon>
        <taxon>Phasmatodea</taxon>
        <taxon>Timematodea</taxon>
        <taxon>Timematoidea</taxon>
        <taxon>Timematidae</taxon>
        <taxon>Timema</taxon>
    </lineage>
</organism>
<dbReference type="EMBL" id="OE844838">
    <property type="protein sequence ID" value="CAD7606325.1"/>
    <property type="molecule type" value="Genomic_DNA"/>
</dbReference>
<evidence type="ECO:0000256" key="1">
    <source>
        <dbReference type="SAM" id="Phobius"/>
    </source>
</evidence>
<keyword evidence="1" id="KW-1133">Transmembrane helix</keyword>
<gene>
    <name evidence="2" type="ORF">TGEB3V08_LOCUS9796</name>
</gene>
<name>A0A7R9K6I7_TIMGE</name>
<dbReference type="AlphaFoldDB" id="A0A7R9K6I7"/>
<proteinExistence type="predicted"/>
<keyword evidence="1" id="KW-0812">Transmembrane</keyword>
<sequence>MMPYMYLTNEVMCSQGEETKEGERARPTMAVANNSTAPQEQEISEHTKERVLAIEKLMTEQTASRKEERSVARSQCRGRIVAWSEVMGGVLLGLKVVGILLLGLNVVEGLVLGLKVAGGLLLDRGRIVAWSEVVGELLLGLKVVGGLLLGLKVVIVNTALDTSDNPGLECCIVGGNLMKLFADVDTLLLLGRVWEGGVVAKGGNSPRPHIQGGHISPKND</sequence>
<keyword evidence="1" id="KW-0472">Membrane</keyword>
<protein>
    <submittedName>
        <fullName evidence="2">Uncharacterized protein</fullName>
    </submittedName>
</protein>
<feature type="transmembrane region" description="Helical" evidence="1">
    <location>
        <begin position="127"/>
        <end position="151"/>
    </location>
</feature>